<dbReference type="OrthoDB" id="9806380at2"/>
<dbReference type="PANTHER" id="PTHR41521">
    <property type="match status" value="1"/>
</dbReference>
<dbReference type="Proteomes" id="UP000051660">
    <property type="component" value="Unassembled WGS sequence"/>
</dbReference>
<dbReference type="Gene3D" id="3.30.70.100">
    <property type="match status" value="1"/>
</dbReference>
<evidence type="ECO:0000313" key="2">
    <source>
        <dbReference type="EMBL" id="KRR16497.1"/>
    </source>
</evidence>
<dbReference type="InterPro" id="IPR011008">
    <property type="entry name" value="Dimeric_a/b-barrel"/>
</dbReference>
<dbReference type="AlphaFoldDB" id="A0A0R3M9D9"/>
<gene>
    <name evidence="2" type="ORF">CQ14_15925</name>
</gene>
<evidence type="ECO:0000259" key="1">
    <source>
        <dbReference type="Pfam" id="PF07045"/>
    </source>
</evidence>
<proteinExistence type="predicted"/>
<accession>A0A0R3M9D9</accession>
<name>A0A0R3M9D9_9BRAD</name>
<dbReference type="SUPFAM" id="SSF54909">
    <property type="entry name" value="Dimeric alpha+beta barrel"/>
    <property type="match status" value="1"/>
</dbReference>
<dbReference type="STRING" id="722472.SAMN05444321_4841"/>
<dbReference type="InterPro" id="IPR010753">
    <property type="entry name" value="DUF1330"/>
</dbReference>
<comment type="caution">
    <text evidence="2">The sequence shown here is derived from an EMBL/GenBank/DDBJ whole genome shotgun (WGS) entry which is preliminary data.</text>
</comment>
<organism evidence="2 3">
    <name type="scientific">Bradyrhizobium lablabi</name>
    <dbReference type="NCBI Taxonomy" id="722472"/>
    <lineage>
        <taxon>Bacteria</taxon>
        <taxon>Pseudomonadati</taxon>
        <taxon>Pseudomonadota</taxon>
        <taxon>Alphaproteobacteria</taxon>
        <taxon>Hyphomicrobiales</taxon>
        <taxon>Nitrobacteraceae</taxon>
        <taxon>Bradyrhizobium</taxon>
    </lineage>
</organism>
<reference evidence="2 3" key="1">
    <citation type="submission" date="2014-03" db="EMBL/GenBank/DDBJ databases">
        <title>Bradyrhizobium valentinum sp. nov., isolated from effective nodules of Lupinus mariae-josephae, a lupine endemic of basic-lime soils in Eastern Spain.</title>
        <authorList>
            <person name="Duran D."/>
            <person name="Rey L."/>
            <person name="Navarro A."/>
            <person name="Busquets A."/>
            <person name="Imperial J."/>
            <person name="Ruiz-Argueso T."/>
        </authorList>
    </citation>
    <scope>NUCLEOTIDE SEQUENCE [LARGE SCALE GENOMIC DNA]</scope>
    <source>
        <strain evidence="2 3">CCBAU 23086</strain>
    </source>
</reference>
<dbReference type="Pfam" id="PF07045">
    <property type="entry name" value="DUF1330"/>
    <property type="match status" value="1"/>
</dbReference>
<feature type="domain" description="DUF1330" evidence="1">
    <location>
        <begin position="3"/>
        <end position="94"/>
    </location>
</feature>
<dbReference type="RefSeq" id="WP_057862826.1">
    <property type="nucleotide sequence ID" value="NZ_LLYB01000127.1"/>
</dbReference>
<dbReference type="EMBL" id="LLYB01000127">
    <property type="protein sequence ID" value="KRR16497.1"/>
    <property type="molecule type" value="Genomic_DNA"/>
</dbReference>
<dbReference type="PANTHER" id="PTHR41521:SF4">
    <property type="entry name" value="BLR0684 PROTEIN"/>
    <property type="match status" value="1"/>
</dbReference>
<evidence type="ECO:0000313" key="3">
    <source>
        <dbReference type="Proteomes" id="UP000051660"/>
    </source>
</evidence>
<protein>
    <recommendedName>
        <fullName evidence="1">DUF1330 domain-containing protein</fullName>
    </recommendedName>
</protein>
<sequence>MPKAYWIVRVSVRDAQRYPDYLAAARPAFEKFGANFIVRGGAYEVMEGEARDRNVVVEFADRATARACYESPEYSAAKTIRQKYAVADFIIIEGAA</sequence>